<evidence type="ECO:0000256" key="3">
    <source>
        <dbReference type="ARBA" id="ARBA00022525"/>
    </source>
</evidence>
<comment type="subcellular location">
    <subcellularLocation>
        <location evidence="1">Secreted</location>
    </subcellularLocation>
</comment>
<dbReference type="GO" id="GO:0007218">
    <property type="term" value="P:neuropeptide signaling pathway"/>
    <property type="evidence" value="ECO:0007669"/>
    <property type="project" value="InterPro"/>
</dbReference>
<dbReference type="Proteomes" id="UP000694580">
    <property type="component" value="Unplaced"/>
</dbReference>
<dbReference type="PANTHER" id="PTHR16866:SF3">
    <property type="entry name" value="NEUROMEDIN-B"/>
    <property type="match status" value="1"/>
</dbReference>
<reference evidence="6" key="1">
    <citation type="submission" date="2025-08" db="UniProtKB">
        <authorList>
            <consortium name="Ensembl"/>
        </authorList>
    </citation>
    <scope>IDENTIFICATION</scope>
</reference>
<keyword evidence="4" id="KW-0027">Amidation</keyword>
<name>A0AAY4BNI0_9TELE</name>
<protein>
    <submittedName>
        <fullName evidence="6">Uncharacterized protein</fullName>
    </submittedName>
</protein>
<dbReference type="PANTHER" id="PTHR16866">
    <property type="entry name" value="GASTRIN-RELEASING PEPTIDE"/>
    <property type="match status" value="1"/>
</dbReference>
<reference evidence="6" key="2">
    <citation type="submission" date="2025-09" db="UniProtKB">
        <authorList>
            <consortium name="Ensembl"/>
        </authorList>
    </citation>
    <scope>IDENTIFICATION</scope>
</reference>
<evidence type="ECO:0000256" key="5">
    <source>
        <dbReference type="SAM" id="SignalP"/>
    </source>
</evidence>
<evidence type="ECO:0000313" key="7">
    <source>
        <dbReference type="Proteomes" id="UP000694580"/>
    </source>
</evidence>
<evidence type="ECO:0000256" key="4">
    <source>
        <dbReference type="ARBA" id="ARBA00022815"/>
    </source>
</evidence>
<accession>A0AAY4BNI0</accession>
<evidence type="ECO:0000256" key="2">
    <source>
        <dbReference type="ARBA" id="ARBA00010012"/>
    </source>
</evidence>
<feature type="chain" id="PRO_5044185999" evidence="5">
    <location>
        <begin position="32"/>
        <end position="102"/>
    </location>
</feature>
<dbReference type="GO" id="GO:0005576">
    <property type="term" value="C:extracellular region"/>
    <property type="evidence" value="ECO:0007669"/>
    <property type="project" value="UniProtKB-SubCell"/>
</dbReference>
<evidence type="ECO:0000313" key="6">
    <source>
        <dbReference type="Ensembl" id="ENSDCDP00010022062.1"/>
    </source>
</evidence>
<evidence type="ECO:0000256" key="1">
    <source>
        <dbReference type="ARBA" id="ARBA00004613"/>
    </source>
</evidence>
<dbReference type="GO" id="GO:0046887">
    <property type="term" value="P:positive regulation of hormone secretion"/>
    <property type="evidence" value="ECO:0007669"/>
    <property type="project" value="TreeGrafter"/>
</dbReference>
<dbReference type="GO" id="GO:0043005">
    <property type="term" value="C:neuron projection"/>
    <property type="evidence" value="ECO:0007669"/>
    <property type="project" value="TreeGrafter"/>
</dbReference>
<organism evidence="6 7">
    <name type="scientific">Denticeps clupeoides</name>
    <name type="common">denticle herring</name>
    <dbReference type="NCBI Taxonomy" id="299321"/>
    <lineage>
        <taxon>Eukaryota</taxon>
        <taxon>Metazoa</taxon>
        <taxon>Chordata</taxon>
        <taxon>Craniata</taxon>
        <taxon>Vertebrata</taxon>
        <taxon>Euteleostomi</taxon>
        <taxon>Actinopterygii</taxon>
        <taxon>Neopterygii</taxon>
        <taxon>Teleostei</taxon>
        <taxon>Clupei</taxon>
        <taxon>Clupeiformes</taxon>
        <taxon>Denticipitoidei</taxon>
        <taxon>Denticipitidae</taxon>
        <taxon>Denticeps</taxon>
    </lineage>
</organism>
<comment type="similarity">
    <text evidence="2">Belongs to the bombesin/neuromedin-B/ranatensin family.</text>
</comment>
<dbReference type="GO" id="GO:0005184">
    <property type="term" value="F:neuropeptide hormone activity"/>
    <property type="evidence" value="ECO:0007669"/>
    <property type="project" value="TreeGrafter"/>
</dbReference>
<dbReference type="GeneTree" id="ENSGT00940000172895"/>
<dbReference type="InterPro" id="IPR000874">
    <property type="entry name" value="Bombesin"/>
</dbReference>
<feature type="signal peptide" evidence="5">
    <location>
        <begin position="1"/>
        <end position="31"/>
    </location>
</feature>
<sequence length="102" mass="11076">MKSTSRVRSVAQRSLLSGLLLICVCASFAAAVSVDLTELRNKVAKIKVNPRGNLWATGESLLHHHHSASVYLNTEPGDLIEAALRVALQETRDSPVSQSKRV</sequence>
<keyword evidence="5" id="KW-0732">Signal</keyword>
<dbReference type="Ensembl" id="ENSDCDT00010025058.1">
    <property type="protein sequence ID" value="ENSDCDP00010022062.1"/>
    <property type="gene ID" value="ENSDCDG00010011684.1"/>
</dbReference>
<keyword evidence="7" id="KW-1185">Reference proteome</keyword>
<proteinExistence type="inferred from homology"/>
<dbReference type="GO" id="GO:0031710">
    <property type="term" value="F:neuromedin B receptor binding"/>
    <property type="evidence" value="ECO:0007669"/>
    <property type="project" value="TreeGrafter"/>
</dbReference>
<dbReference type="AlphaFoldDB" id="A0AAY4BNI0"/>
<keyword evidence="3" id="KW-0964">Secreted</keyword>